<sequence length="108" mass="12824">MEYNATFESICQFLDAIVLFYTSYPDRPIKKETLSTEEREVILRTNFHENMRFNSQPWAFIQTTMAFVNSFQLPTDRLRALLRGCQMLRLNLYPVIYSIREGVVTEDE</sequence>
<evidence type="ECO:0000313" key="1">
    <source>
        <dbReference type="EnsemblMetazoa" id="PPA36316.1"/>
    </source>
</evidence>
<dbReference type="Proteomes" id="UP000005239">
    <property type="component" value="Unassembled WGS sequence"/>
</dbReference>
<dbReference type="EnsemblMetazoa" id="PPA36316.1">
    <property type="protein sequence ID" value="PPA36316.1"/>
    <property type="gene ID" value="WBGene00274685"/>
</dbReference>
<gene>
    <name evidence="1" type="primary">WBGene00274685</name>
</gene>
<organism evidence="1 2">
    <name type="scientific">Pristionchus pacificus</name>
    <name type="common">Parasitic nematode worm</name>
    <dbReference type="NCBI Taxonomy" id="54126"/>
    <lineage>
        <taxon>Eukaryota</taxon>
        <taxon>Metazoa</taxon>
        <taxon>Ecdysozoa</taxon>
        <taxon>Nematoda</taxon>
        <taxon>Chromadorea</taxon>
        <taxon>Rhabditida</taxon>
        <taxon>Rhabditina</taxon>
        <taxon>Diplogasteromorpha</taxon>
        <taxon>Diplogasteroidea</taxon>
        <taxon>Neodiplogasteridae</taxon>
        <taxon>Pristionchus</taxon>
    </lineage>
</organism>
<reference evidence="2" key="1">
    <citation type="journal article" date="2008" name="Nat. Genet.">
        <title>The Pristionchus pacificus genome provides a unique perspective on nematode lifestyle and parasitism.</title>
        <authorList>
            <person name="Dieterich C."/>
            <person name="Clifton S.W."/>
            <person name="Schuster L.N."/>
            <person name="Chinwalla A."/>
            <person name="Delehaunty K."/>
            <person name="Dinkelacker I."/>
            <person name="Fulton L."/>
            <person name="Fulton R."/>
            <person name="Godfrey J."/>
            <person name="Minx P."/>
            <person name="Mitreva M."/>
            <person name="Roeseler W."/>
            <person name="Tian H."/>
            <person name="Witte H."/>
            <person name="Yang S.P."/>
            <person name="Wilson R.K."/>
            <person name="Sommer R.J."/>
        </authorList>
    </citation>
    <scope>NUCLEOTIDE SEQUENCE [LARGE SCALE GENOMIC DNA]</scope>
    <source>
        <strain evidence="2">PS312</strain>
    </source>
</reference>
<name>A0A2A6CWW2_PRIPA</name>
<dbReference type="AlphaFoldDB" id="A0A2A6CWW2"/>
<proteinExistence type="predicted"/>
<accession>A0A8R1UN45</accession>
<reference evidence="1" key="2">
    <citation type="submission" date="2022-06" db="UniProtKB">
        <authorList>
            <consortium name="EnsemblMetazoa"/>
        </authorList>
    </citation>
    <scope>IDENTIFICATION</scope>
    <source>
        <strain evidence="1">PS312</strain>
    </source>
</reference>
<keyword evidence="2" id="KW-1185">Reference proteome</keyword>
<evidence type="ECO:0000313" key="2">
    <source>
        <dbReference type="Proteomes" id="UP000005239"/>
    </source>
</evidence>
<accession>A0A2A6CWW2</accession>
<protein>
    <submittedName>
        <fullName evidence="1">Uncharacterized protein</fullName>
    </submittedName>
</protein>